<dbReference type="RefSeq" id="WP_201327569.1">
    <property type="nucleotide sequence ID" value="NZ_AP017470.1"/>
</dbReference>
<reference evidence="1 2" key="1">
    <citation type="journal article" date="2012" name="Extremophiles">
        <title>Thermotomaculum hydrothermale gen. nov., sp. nov., a novel heterotrophic thermophile within the phylum Acidobacteria from a deep-sea hydrothermal vent chimney in the Southern Okinawa Trough.</title>
        <authorList>
            <person name="Izumi H."/>
            <person name="Nunoura T."/>
            <person name="Miyazaki M."/>
            <person name="Mino S."/>
            <person name="Toki T."/>
            <person name="Takai K."/>
            <person name="Sako Y."/>
            <person name="Sawabe T."/>
            <person name="Nakagawa S."/>
        </authorList>
    </citation>
    <scope>NUCLEOTIDE SEQUENCE [LARGE SCALE GENOMIC DNA]</scope>
    <source>
        <strain evidence="1 2">AC55</strain>
    </source>
</reference>
<dbReference type="InterPro" id="IPR011047">
    <property type="entry name" value="Quinoprotein_ADH-like_sf"/>
</dbReference>
<organism evidence="1 2">
    <name type="scientific">Thermotomaculum hydrothermale</name>
    <dbReference type="NCBI Taxonomy" id="981385"/>
    <lineage>
        <taxon>Bacteria</taxon>
        <taxon>Pseudomonadati</taxon>
        <taxon>Acidobacteriota</taxon>
        <taxon>Holophagae</taxon>
        <taxon>Thermotomaculales</taxon>
        <taxon>Thermotomaculaceae</taxon>
        <taxon>Thermotomaculum</taxon>
    </lineage>
</organism>
<dbReference type="SUPFAM" id="SSF50998">
    <property type="entry name" value="Quinoprotein alcohol dehydrogenase-like"/>
    <property type="match status" value="1"/>
</dbReference>
<dbReference type="InterPro" id="IPR013211">
    <property type="entry name" value="LVIVD"/>
</dbReference>
<dbReference type="Proteomes" id="UP000595564">
    <property type="component" value="Chromosome"/>
</dbReference>
<evidence type="ECO:0000313" key="1">
    <source>
        <dbReference type="EMBL" id="BBB33262.1"/>
    </source>
</evidence>
<dbReference type="SUPFAM" id="SSF51004">
    <property type="entry name" value="C-terminal (heme d1) domain of cytochrome cd1-nitrite reductase"/>
    <property type="match status" value="1"/>
</dbReference>
<dbReference type="PANTHER" id="PTHR34512">
    <property type="entry name" value="CELL SURFACE PROTEIN"/>
    <property type="match status" value="1"/>
</dbReference>
<evidence type="ECO:0000313" key="2">
    <source>
        <dbReference type="Proteomes" id="UP000595564"/>
    </source>
</evidence>
<keyword evidence="2" id="KW-1185">Reference proteome</keyword>
<dbReference type="AlphaFoldDB" id="A0A7R6PND7"/>
<evidence type="ECO:0008006" key="3">
    <source>
        <dbReference type="Google" id="ProtNLM"/>
    </source>
</evidence>
<dbReference type="InterPro" id="IPR015943">
    <property type="entry name" value="WD40/YVTN_repeat-like_dom_sf"/>
</dbReference>
<sequence length="795" mass="88868">MRKFIIVALLISLNAFSISYEKIGEWGFGRYNQIAMKGDIVYGISKESGVSIIDYSDVNHPVKLGEFSRIEEFNYMLIDGDIAYISVNGGIYITDISNKIPETISIVRLDADCNRMYKVDNKLYVAGGYAGLIVLDVSNPENVSVLGSYLDSEEMTDVVDVAVNSNGDIYVIDREKGLFILKTSDFQTYEQIGRMSAQMFRIKFISDTEIALSYGQNGVKFYNVENPDSLKYIGGYTQVNFVSDFIVDGDVMYCSDNYNGLLVLDISSTGTPELIKDVVTPTLCYALVKKDNYIFTANNTGGIMCFDVSSPAEASEVSFFNDTSYPLDMAVYNNKLLLADFYNGIKSLFAEDITNLQFIDLKRGEDYPSALTVKDNYVYYADSSLGLGILRINEDGTLSEVNYLELSGNFLSVDTYGNYLLCAGEYGGLYLFDISDRENPQLLDTKYEFQSVVKVRVADNGIIVVSSGLNGVKLCTINNGEINELKSFDVDGYAIDSLLVNSRLYVADFYNGLRVFTLDENFNVSDESLYIEGETPESLFNYGNYLYVACGSKGMYVFDINTQNPEQVAFIEMHSNAKRVIASDNIMYVAEGISGKIDVYRIVEDSTKVFNAPFSGEGEIEISNNCGKDTFVDVVVYRNLKPVQFERVSVNAGKKMLVSLKKGDVVKCFSNGNSVDVKLILNSDSENSALSLSDLRANRMEGVIYPYSFYQQISIENTSTESGYFTISFFNANGEIVSSSKVFVEAGDSREFKFMLRGYYRFEVSGLYSFTATIYQKEIFGSQLNYLEPVRAEMY</sequence>
<dbReference type="InterPro" id="IPR011048">
    <property type="entry name" value="Haem_d1_sf"/>
</dbReference>
<name>A0A7R6PND7_9BACT</name>
<gene>
    <name evidence="1" type="ORF">TTHT_1800</name>
</gene>
<dbReference type="Gene3D" id="2.130.10.10">
    <property type="entry name" value="YVTN repeat-like/Quinoprotein amine dehydrogenase"/>
    <property type="match status" value="2"/>
</dbReference>
<dbReference type="SUPFAM" id="SSF69322">
    <property type="entry name" value="Tricorn protease domain 2"/>
    <property type="match status" value="1"/>
</dbReference>
<proteinExistence type="predicted"/>
<protein>
    <recommendedName>
        <fullName evidence="3">LVIVD repeat protein</fullName>
    </recommendedName>
</protein>
<dbReference type="Pfam" id="PF08309">
    <property type="entry name" value="LVIVD"/>
    <property type="match status" value="5"/>
</dbReference>
<dbReference type="PANTHER" id="PTHR34512:SF30">
    <property type="entry name" value="OUTER MEMBRANE PROTEIN ASSEMBLY FACTOR BAMB"/>
    <property type="match status" value="1"/>
</dbReference>
<accession>A0A7R6PND7</accession>
<dbReference type="KEGG" id="thyd:TTHT_1800"/>
<dbReference type="EMBL" id="AP017470">
    <property type="protein sequence ID" value="BBB33262.1"/>
    <property type="molecule type" value="Genomic_DNA"/>
</dbReference>